<organism evidence="1 2">
    <name type="scientific">Eumeta variegata</name>
    <name type="common">Bagworm moth</name>
    <name type="synonym">Eumeta japonica</name>
    <dbReference type="NCBI Taxonomy" id="151549"/>
    <lineage>
        <taxon>Eukaryota</taxon>
        <taxon>Metazoa</taxon>
        <taxon>Ecdysozoa</taxon>
        <taxon>Arthropoda</taxon>
        <taxon>Hexapoda</taxon>
        <taxon>Insecta</taxon>
        <taxon>Pterygota</taxon>
        <taxon>Neoptera</taxon>
        <taxon>Endopterygota</taxon>
        <taxon>Lepidoptera</taxon>
        <taxon>Glossata</taxon>
        <taxon>Ditrysia</taxon>
        <taxon>Tineoidea</taxon>
        <taxon>Psychidae</taxon>
        <taxon>Oiketicinae</taxon>
        <taxon>Eumeta</taxon>
    </lineage>
</organism>
<evidence type="ECO:0000313" key="1">
    <source>
        <dbReference type="EMBL" id="GBP67518.1"/>
    </source>
</evidence>
<protein>
    <submittedName>
        <fullName evidence="1">Uncharacterized protein</fullName>
    </submittedName>
</protein>
<dbReference type="OrthoDB" id="425681at2759"/>
<dbReference type="AlphaFoldDB" id="A0A4C1XVC7"/>
<name>A0A4C1XVC7_EUMVA</name>
<reference evidence="1 2" key="1">
    <citation type="journal article" date="2019" name="Commun. Biol.">
        <title>The bagworm genome reveals a unique fibroin gene that provides high tensile strength.</title>
        <authorList>
            <person name="Kono N."/>
            <person name="Nakamura H."/>
            <person name="Ohtoshi R."/>
            <person name="Tomita M."/>
            <person name="Numata K."/>
            <person name="Arakawa K."/>
        </authorList>
    </citation>
    <scope>NUCLEOTIDE SEQUENCE [LARGE SCALE GENOMIC DNA]</scope>
</reference>
<comment type="caution">
    <text evidence="1">The sequence shown here is derived from an EMBL/GenBank/DDBJ whole genome shotgun (WGS) entry which is preliminary data.</text>
</comment>
<dbReference type="EMBL" id="BGZK01000985">
    <property type="protein sequence ID" value="GBP67518.1"/>
    <property type="molecule type" value="Genomic_DNA"/>
</dbReference>
<keyword evidence="2" id="KW-1185">Reference proteome</keyword>
<gene>
    <name evidence="1" type="ORF">EVAR_49885_1</name>
</gene>
<sequence>MKVNVGKNKVMVFERGESTTECDILIECEKVEQVKEFVYLGSLITNDGKHDSDIERRVNAGNKVNGALLAIMNSVSRHARLAIPNRVLIHKLMHCSESCV</sequence>
<evidence type="ECO:0000313" key="2">
    <source>
        <dbReference type="Proteomes" id="UP000299102"/>
    </source>
</evidence>
<proteinExistence type="predicted"/>
<dbReference type="Proteomes" id="UP000299102">
    <property type="component" value="Unassembled WGS sequence"/>
</dbReference>
<accession>A0A4C1XVC7</accession>